<protein>
    <submittedName>
        <fullName evidence="1">Uncharacterized protein</fullName>
    </submittedName>
</protein>
<name>A0A2S6HUC9_9FIRM</name>
<gene>
    <name evidence="1" type="ORF">BXY41_104166</name>
</gene>
<dbReference type="EMBL" id="PTJA01000004">
    <property type="protein sequence ID" value="PPK81364.1"/>
    <property type="molecule type" value="Genomic_DNA"/>
</dbReference>
<evidence type="ECO:0000313" key="2">
    <source>
        <dbReference type="Proteomes" id="UP000237749"/>
    </source>
</evidence>
<accession>A0A2S6HUC9</accession>
<organism evidence="1 2">
    <name type="scientific">Lacrimispora xylanisolvens</name>
    <dbReference type="NCBI Taxonomy" id="384636"/>
    <lineage>
        <taxon>Bacteria</taxon>
        <taxon>Bacillati</taxon>
        <taxon>Bacillota</taxon>
        <taxon>Clostridia</taxon>
        <taxon>Lachnospirales</taxon>
        <taxon>Lachnospiraceae</taxon>
        <taxon>Lacrimispora</taxon>
    </lineage>
</organism>
<dbReference type="Proteomes" id="UP000237749">
    <property type="component" value="Unassembled WGS sequence"/>
</dbReference>
<proteinExistence type="predicted"/>
<keyword evidence="2" id="KW-1185">Reference proteome</keyword>
<reference evidence="1 2" key="1">
    <citation type="submission" date="2018-02" db="EMBL/GenBank/DDBJ databases">
        <title>Genomic Encyclopedia of Archaeal and Bacterial Type Strains, Phase II (KMG-II): from individual species to whole genera.</title>
        <authorList>
            <person name="Goeker M."/>
        </authorList>
    </citation>
    <scope>NUCLEOTIDE SEQUENCE [LARGE SCALE GENOMIC DNA]</scope>
    <source>
        <strain evidence="1 2">DSM 3808</strain>
    </source>
</reference>
<evidence type="ECO:0000313" key="1">
    <source>
        <dbReference type="EMBL" id="PPK81364.1"/>
    </source>
</evidence>
<sequence>MRHATGDFKEEFVDVEGTGTFTLTIKQKKDKLG</sequence>
<dbReference type="AlphaFoldDB" id="A0A2S6HUC9"/>
<comment type="caution">
    <text evidence="1">The sequence shown here is derived from an EMBL/GenBank/DDBJ whole genome shotgun (WGS) entry which is preliminary data.</text>
</comment>